<dbReference type="AlphaFoldDB" id="A0A2Z6IFX8"/>
<evidence type="ECO:0000313" key="2">
    <source>
        <dbReference type="Proteomes" id="UP000271003"/>
    </source>
</evidence>
<protein>
    <submittedName>
        <fullName evidence="1">Uncharacterized protein</fullName>
    </submittedName>
</protein>
<dbReference type="RefSeq" id="WP_120177570.1">
    <property type="nucleotide sequence ID" value="NZ_AP018786.1"/>
</dbReference>
<name>A0A2Z6IFX8_9BURK</name>
<reference evidence="1 2" key="1">
    <citation type="journal article" date="2018" name="Int. J. Syst. Evol. Microbiol.">
        <title>Mesosutterella multiformis gen. nov., sp. nov., a member of the family Sutterellaceae and Sutterella megalosphaeroides sp. nov., isolated from human faeces.</title>
        <authorList>
            <person name="Sakamoto M."/>
            <person name="Ikeyama N."/>
            <person name="Kunihiro T."/>
            <person name="Iino T."/>
            <person name="Yuki M."/>
            <person name="Ohkuma M."/>
        </authorList>
    </citation>
    <scope>NUCLEOTIDE SEQUENCE [LARGE SCALE GENOMIC DNA]</scope>
    <source>
        <strain evidence="1 2">6FBBBH3</strain>
    </source>
</reference>
<accession>A0A2Z6IFX8</accession>
<dbReference type="EMBL" id="AP018786">
    <property type="protein sequence ID" value="BBF24018.1"/>
    <property type="molecule type" value="Genomic_DNA"/>
</dbReference>
<sequence>MNYDELSPESPDFDHALYEVLQLLLPLLASSISDTDHQSISAVLLRHYARDVAKFQKHVDYYLAENRNMYSDRTYEDLRSYLLSDIYDRPIHVVNKDGTVTTMHGIGVMCYAYEEGELRKNELTEAECEKFRDLLMKHYFDDSTCTIRVVSQLVSLNSTILSNDASYYDMLHAAAAPRSSSCRRSLPYLLSDADDFPEIYGPATVHQRIIPFTVTSPAGELAQRRAALYSGLSIGGKVKSADNICLQRILDSEWGRDMQDFLTKVEGSAMRYFITEPKLIRDLMFEMDEQFGVQSTLIEATRIKNRVPDNGAKKDALIASFGLFHDPLIGYAELRTAFALKSAPNTLWGGSQVTIGNPDHIVESAEDIVDFLKEALPVFGIEVPRFDTYFRPEEPFMAEPNDTDRLYCTSTGKVTTITGANAPAFFDRGNFTLN</sequence>
<evidence type="ECO:0000313" key="1">
    <source>
        <dbReference type="EMBL" id="BBF24018.1"/>
    </source>
</evidence>
<gene>
    <name evidence="1" type="ORF">SUTMEG_19090</name>
</gene>
<organism evidence="1 2">
    <name type="scientific">Sutterella megalosphaeroides</name>
    <dbReference type="NCBI Taxonomy" id="2494234"/>
    <lineage>
        <taxon>Bacteria</taxon>
        <taxon>Pseudomonadati</taxon>
        <taxon>Pseudomonadota</taxon>
        <taxon>Betaproteobacteria</taxon>
        <taxon>Burkholderiales</taxon>
        <taxon>Sutterellaceae</taxon>
        <taxon>Sutterella</taxon>
    </lineage>
</organism>
<keyword evidence="2" id="KW-1185">Reference proteome</keyword>
<dbReference type="Proteomes" id="UP000271003">
    <property type="component" value="Chromosome"/>
</dbReference>
<proteinExistence type="predicted"/>
<dbReference type="KEGG" id="sutt:SUTMEG_19090"/>